<keyword evidence="4 11" id="KW-0863">Zinc-finger</keyword>
<evidence type="ECO:0000256" key="13">
    <source>
        <dbReference type="SAM" id="MobiDB-lite"/>
    </source>
</evidence>
<comment type="subcellular location">
    <subcellularLocation>
        <location evidence="1">Nucleus membrane</location>
        <topology evidence="1">Peripheral membrane protein</topology>
        <orientation evidence="1">Cytoplasmic side</orientation>
    </subcellularLocation>
    <subcellularLocation>
        <location evidence="2">Nucleus</location>
        <location evidence="2">Nuclear pore complex</location>
    </subcellularLocation>
</comment>
<keyword evidence="16" id="KW-1185">Reference proteome</keyword>
<evidence type="ECO:0000259" key="15">
    <source>
        <dbReference type="PROSITE" id="PS51266"/>
    </source>
</evidence>
<sequence>MLEHHPVTAFALGSFELRIVAIRQRRSSSSSGSPSLIAAAAPATRCCRRGTMDQQTDECVAEGAGAMASSTTNVGDTATKQHTSGSIAQAAKPQAPSNNTRPLCRIYSHGRVCYYGNQCKFLHQRAKPQEDPSNGSECQQSPVSGTGSGGQNKGSQKSTEEVRAVREEQAPTKNLKTGSSGKTQLKQKKTNRLCKYYLAGFCALEKRCRFLHPKTGLPPVDDNDTSHTTAHETPPAAPDILVNTSEGNGVKSSRNTGEDIEPSNVALAEGQNTQATRSVAVRPAIVREEVKLSELTDEMATELRETEIAQLKKRFPSEKLIVQESEDGKLTYYRFTVNPTDPDWPFDLRDLEVMVSFPDGYPREILNIDIPADQDLPTTMGRHVLRTSQEWLQAKQATNQLLGKVELLFRPYLRWLDRNMERLFTEGARLLKREVEAERAGMQLIPFHHLRPAAESELGTSPDTGERHPPNALKTQGDEGGSSSDHSCADESDSAEDSDSDEPDGKNDGGIEQHVEGDQPEGVEASEPNVHCDIDTPRRGTEVKLINLKLGEETATLVAQKITVSLQCTRCKTTEELVLTNKHVYVLSCQKCSSDMTAALRLCMMHHHSAVLGFMDVNGCAPFDLILQDSRFLLACMNCSEQQPLEGLMYGLNKEVNCQSCHKKLSVFIETTRFHALQPSLQDEGNQIVVNLKKKKLAKDPAIQPGKPLPEFGACKHFKKSSRWLRFPCCGRAYPCDLCHNEDQTHQMEFATRMICGFCAHEQPYTNNRPCSACASALTKNSKSHHWEGGQGCRNKVNMSRKDKQKYASTNKTISRKSHAEKSIK</sequence>
<evidence type="ECO:0000259" key="14">
    <source>
        <dbReference type="PROSITE" id="PS50103"/>
    </source>
</evidence>
<dbReference type="Gene3D" id="3.30.1370.210">
    <property type="match status" value="1"/>
</dbReference>
<evidence type="ECO:0000313" key="17">
    <source>
        <dbReference type="RefSeq" id="XP_032802945.1"/>
    </source>
</evidence>
<feature type="compositionally biased region" description="Polar residues" evidence="13">
    <location>
        <begin position="242"/>
        <end position="255"/>
    </location>
</feature>
<feature type="domain" description="C3H1-type" evidence="14">
    <location>
        <begin position="188"/>
        <end position="215"/>
    </location>
</feature>
<comment type="function">
    <text evidence="8">Required for the export of mRNAs containing poly(A) tails from the nucleus into the cytoplasm.</text>
</comment>
<feature type="compositionally biased region" description="Polar residues" evidence="13">
    <location>
        <begin position="68"/>
        <end position="87"/>
    </location>
</feature>
<feature type="compositionally biased region" description="Polar residues" evidence="13">
    <location>
        <begin position="131"/>
        <end position="143"/>
    </location>
</feature>
<feature type="region of interest" description="Disordered" evidence="13">
    <location>
        <begin position="126"/>
        <end position="185"/>
    </location>
</feature>
<reference evidence="17" key="1">
    <citation type="submission" date="2025-08" db="UniProtKB">
        <authorList>
            <consortium name="RefSeq"/>
        </authorList>
    </citation>
    <scope>IDENTIFICATION</scope>
    <source>
        <tissue evidence="17">Sperm</tissue>
    </source>
</reference>
<feature type="compositionally biased region" description="Acidic residues" evidence="13">
    <location>
        <begin position="490"/>
        <end position="502"/>
    </location>
</feature>
<evidence type="ECO:0000256" key="10">
    <source>
        <dbReference type="ARBA" id="ARBA00042384"/>
    </source>
</evidence>
<feature type="region of interest" description="Disordered" evidence="13">
    <location>
        <begin position="68"/>
        <end position="100"/>
    </location>
</feature>
<keyword evidence="6" id="KW-0509">mRNA transport</keyword>
<keyword evidence="3 12" id="KW-0479">Metal-binding</keyword>
<dbReference type="GO" id="GO:0031965">
    <property type="term" value="C:nuclear membrane"/>
    <property type="evidence" value="ECO:0007669"/>
    <property type="project" value="UniProtKB-SubCell"/>
</dbReference>
<dbReference type="PROSITE" id="PS51266">
    <property type="entry name" value="ZF_CHY"/>
    <property type="match status" value="1"/>
</dbReference>
<dbReference type="InterPro" id="IPR000571">
    <property type="entry name" value="Znf_CCCH"/>
</dbReference>
<evidence type="ECO:0000256" key="12">
    <source>
        <dbReference type="PROSITE-ProRule" id="PRU00723"/>
    </source>
</evidence>
<protein>
    <recommendedName>
        <fullName evidence="9">Nucleoporin NUP42</fullName>
    </recommendedName>
    <alternativeName>
        <fullName evidence="10">Nucleoporin-like protein 2</fullName>
    </alternativeName>
</protein>
<dbReference type="PANTHER" id="PTHR46527">
    <property type="entry name" value="NUCLEOPORIN-LIKE PROTEIN 2"/>
    <property type="match status" value="1"/>
</dbReference>
<feature type="region of interest" description="Disordered" evidence="13">
    <location>
        <begin position="783"/>
        <end position="825"/>
    </location>
</feature>
<feature type="compositionally biased region" description="Basic and acidic residues" evidence="13">
    <location>
        <begin position="158"/>
        <end position="170"/>
    </location>
</feature>
<gene>
    <name evidence="17" type="primary">LOC116939099</name>
</gene>
<name>A0AAJ7SP55_PETMA</name>
<evidence type="ECO:0000256" key="4">
    <source>
        <dbReference type="ARBA" id="ARBA00022771"/>
    </source>
</evidence>
<dbReference type="InterPro" id="IPR051767">
    <property type="entry name" value="Nucleoporin_NUP42"/>
</dbReference>
<keyword evidence="5 12" id="KW-0862">Zinc</keyword>
<evidence type="ECO:0000256" key="5">
    <source>
        <dbReference type="ARBA" id="ARBA00022833"/>
    </source>
</evidence>
<dbReference type="PANTHER" id="PTHR46527:SF1">
    <property type="entry name" value="NUCLEOPORIN NUP42"/>
    <property type="match status" value="1"/>
</dbReference>
<dbReference type="GO" id="GO:0008270">
    <property type="term" value="F:zinc ion binding"/>
    <property type="evidence" value="ECO:0007669"/>
    <property type="project" value="UniProtKB-KW"/>
</dbReference>
<evidence type="ECO:0000256" key="2">
    <source>
        <dbReference type="ARBA" id="ARBA00004567"/>
    </source>
</evidence>
<proteinExistence type="predicted"/>
<evidence type="ECO:0000256" key="6">
    <source>
        <dbReference type="ARBA" id="ARBA00023132"/>
    </source>
</evidence>
<dbReference type="GO" id="GO:0005643">
    <property type="term" value="C:nuclear pore"/>
    <property type="evidence" value="ECO:0007669"/>
    <property type="project" value="UniProtKB-SubCell"/>
</dbReference>
<keyword evidence="6" id="KW-0653">Protein transport</keyword>
<feature type="zinc finger region" description="C3H1-type" evidence="12">
    <location>
        <begin position="98"/>
        <end position="126"/>
    </location>
</feature>
<feature type="compositionally biased region" description="Polar residues" evidence="13">
    <location>
        <begin position="171"/>
        <end position="184"/>
    </location>
</feature>
<dbReference type="SUPFAM" id="SSF90229">
    <property type="entry name" value="CCCH zinc finger"/>
    <property type="match status" value="2"/>
</dbReference>
<keyword evidence="6" id="KW-0813">Transport</keyword>
<dbReference type="AlphaFoldDB" id="A0AAJ7SP55"/>
<feature type="region of interest" description="Disordered" evidence="13">
    <location>
        <begin position="215"/>
        <end position="260"/>
    </location>
</feature>
<evidence type="ECO:0000256" key="3">
    <source>
        <dbReference type="ARBA" id="ARBA00022723"/>
    </source>
</evidence>
<dbReference type="SMART" id="SM00356">
    <property type="entry name" value="ZnF_C3H1"/>
    <property type="match status" value="2"/>
</dbReference>
<dbReference type="InterPro" id="IPR008913">
    <property type="entry name" value="Znf_CHY"/>
</dbReference>
<dbReference type="PROSITE" id="PS50103">
    <property type="entry name" value="ZF_C3H1"/>
    <property type="match status" value="2"/>
</dbReference>
<evidence type="ECO:0000256" key="7">
    <source>
        <dbReference type="ARBA" id="ARBA00023242"/>
    </source>
</evidence>
<dbReference type="SUPFAM" id="SSF161219">
    <property type="entry name" value="CHY zinc finger-like"/>
    <property type="match status" value="1"/>
</dbReference>
<evidence type="ECO:0000256" key="8">
    <source>
        <dbReference type="ARBA" id="ARBA00037262"/>
    </source>
</evidence>
<accession>A0AAJ7SP55</accession>
<feature type="compositionally biased region" description="Basic and acidic residues" evidence="13">
    <location>
        <begin position="503"/>
        <end position="517"/>
    </location>
</feature>
<organism evidence="16 17">
    <name type="scientific">Petromyzon marinus</name>
    <name type="common">Sea lamprey</name>
    <dbReference type="NCBI Taxonomy" id="7757"/>
    <lineage>
        <taxon>Eukaryota</taxon>
        <taxon>Metazoa</taxon>
        <taxon>Chordata</taxon>
        <taxon>Craniata</taxon>
        <taxon>Vertebrata</taxon>
        <taxon>Cyclostomata</taxon>
        <taxon>Hyperoartia</taxon>
        <taxon>Petromyzontiformes</taxon>
        <taxon>Petromyzontidae</taxon>
        <taxon>Petromyzon</taxon>
    </lineage>
</organism>
<keyword evidence="6" id="KW-0811">Translocation</keyword>
<feature type="domain" description="C3H1-type" evidence="14">
    <location>
        <begin position="98"/>
        <end position="126"/>
    </location>
</feature>
<dbReference type="Proteomes" id="UP001318040">
    <property type="component" value="Chromosome 1"/>
</dbReference>
<keyword evidence="7" id="KW-0539">Nucleus</keyword>
<dbReference type="Pfam" id="PF05495">
    <property type="entry name" value="zf-CHY"/>
    <property type="match status" value="1"/>
</dbReference>
<feature type="domain" description="CHY-type" evidence="15">
    <location>
        <begin position="708"/>
        <end position="776"/>
    </location>
</feature>
<evidence type="ECO:0000256" key="9">
    <source>
        <dbReference type="ARBA" id="ARBA00039886"/>
    </source>
</evidence>
<dbReference type="RefSeq" id="XP_032802945.1">
    <property type="nucleotide sequence ID" value="XM_032947054.1"/>
</dbReference>
<evidence type="ECO:0000313" key="16">
    <source>
        <dbReference type="Proteomes" id="UP001318040"/>
    </source>
</evidence>
<dbReference type="InterPro" id="IPR036855">
    <property type="entry name" value="Znf_CCCH_sf"/>
</dbReference>
<keyword evidence="6" id="KW-0906">Nuclear pore complex</keyword>
<dbReference type="InterPro" id="IPR037274">
    <property type="entry name" value="Znf_CHY_sf"/>
</dbReference>
<feature type="zinc finger region" description="C3H1-type" evidence="12">
    <location>
        <begin position="188"/>
        <end position="215"/>
    </location>
</feature>
<feature type="region of interest" description="Disordered" evidence="13">
    <location>
        <begin position="446"/>
        <end position="536"/>
    </location>
</feature>
<evidence type="ECO:0000256" key="11">
    <source>
        <dbReference type="PROSITE-ProRule" id="PRU00601"/>
    </source>
</evidence>
<evidence type="ECO:0000256" key="1">
    <source>
        <dbReference type="ARBA" id="ARBA00004335"/>
    </source>
</evidence>
<dbReference type="KEGG" id="pmrn:116939099"/>